<dbReference type="AlphaFoldDB" id="A0A7J8TYR5"/>
<evidence type="ECO:0000313" key="2">
    <source>
        <dbReference type="Proteomes" id="UP000593573"/>
    </source>
</evidence>
<evidence type="ECO:0000313" key="1">
    <source>
        <dbReference type="EMBL" id="MBA0643357.1"/>
    </source>
</evidence>
<name>A0A7J8TYR5_9ROSI</name>
<dbReference type="EMBL" id="JABFAB010000003">
    <property type="protein sequence ID" value="MBA0643357.1"/>
    <property type="molecule type" value="Genomic_DNA"/>
</dbReference>
<proteinExistence type="predicted"/>
<protein>
    <submittedName>
        <fullName evidence="1">Uncharacterized protein</fullName>
    </submittedName>
</protein>
<dbReference type="OrthoDB" id="987622at2759"/>
<dbReference type="Proteomes" id="UP000593573">
    <property type="component" value="Unassembled WGS sequence"/>
</dbReference>
<keyword evidence="2" id="KW-1185">Reference proteome</keyword>
<reference evidence="1 2" key="1">
    <citation type="journal article" date="2019" name="Genome Biol. Evol.">
        <title>Insights into the evolution of the New World diploid cottons (Gossypium, subgenus Houzingenia) based on genome sequencing.</title>
        <authorList>
            <person name="Grover C.E."/>
            <person name="Arick M.A. 2nd"/>
            <person name="Thrash A."/>
            <person name="Conover J.L."/>
            <person name="Sanders W.S."/>
            <person name="Peterson D.G."/>
            <person name="Frelichowski J.E."/>
            <person name="Scheffler J.A."/>
            <person name="Scheffler B.E."/>
            <person name="Wendel J.F."/>
        </authorList>
    </citation>
    <scope>NUCLEOTIDE SEQUENCE [LARGE SCALE GENOMIC DNA]</scope>
    <source>
        <strain evidence="1">57</strain>
        <tissue evidence="1">Leaf</tissue>
    </source>
</reference>
<accession>A0A7J8TYR5</accession>
<sequence>MGGLEMVVLMMATKVAIEMFSSLFHKAQLPFIIEV</sequence>
<organism evidence="1 2">
    <name type="scientific">Gossypium klotzschianum</name>
    <dbReference type="NCBI Taxonomy" id="34286"/>
    <lineage>
        <taxon>Eukaryota</taxon>
        <taxon>Viridiplantae</taxon>
        <taxon>Streptophyta</taxon>
        <taxon>Embryophyta</taxon>
        <taxon>Tracheophyta</taxon>
        <taxon>Spermatophyta</taxon>
        <taxon>Magnoliopsida</taxon>
        <taxon>eudicotyledons</taxon>
        <taxon>Gunneridae</taxon>
        <taxon>Pentapetalae</taxon>
        <taxon>rosids</taxon>
        <taxon>malvids</taxon>
        <taxon>Malvales</taxon>
        <taxon>Malvaceae</taxon>
        <taxon>Malvoideae</taxon>
        <taxon>Gossypium</taxon>
    </lineage>
</organism>
<comment type="caution">
    <text evidence="1">The sequence shown here is derived from an EMBL/GenBank/DDBJ whole genome shotgun (WGS) entry which is preliminary data.</text>
</comment>
<gene>
    <name evidence="1" type="ORF">Goklo_027658</name>
</gene>